<accession>A0ABQ8I2P3</accession>
<feature type="region of interest" description="Disordered" evidence="1">
    <location>
        <begin position="255"/>
        <end position="301"/>
    </location>
</feature>
<dbReference type="Pfam" id="PF14223">
    <property type="entry name" value="Retrotran_gag_2"/>
    <property type="match status" value="1"/>
</dbReference>
<gene>
    <name evidence="2" type="ORF">JRO89_XS05G0207700</name>
</gene>
<organism evidence="2 3">
    <name type="scientific">Xanthoceras sorbifolium</name>
    <dbReference type="NCBI Taxonomy" id="99658"/>
    <lineage>
        <taxon>Eukaryota</taxon>
        <taxon>Viridiplantae</taxon>
        <taxon>Streptophyta</taxon>
        <taxon>Embryophyta</taxon>
        <taxon>Tracheophyta</taxon>
        <taxon>Spermatophyta</taxon>
        <taxon>Magnoliopsida</taxon>
        <taxon>eudicotyledons</taxon>
        <taxon>Gunneridae</taxon>
        <taxon>Pentapetalae</taxon>
        <taxon>rosids</taxon>
        <taxon>malvids</taxon>
        <taxon>Sapindales</taxon>
        <taxon>Sapindaceae</taxon>
        <taxon>Xanthoceroideae</taxon>
        <taxon>Xanthoceras</taxon>
    </lineage>
</organism>
<protein>
    <submittedName>
        <fullName evidence="2">Uncharacterized protein</fullName>
    </submittedName>
</protein>
<keyword evidence="3" id="KW-1185">Reference proteome</keyword>
<dbReference type="EMBL" id="JAFEMO010000005">
    <property type="protein sequence ID" value="KAH7570851.1"/>
    <property type="molecule type" value="Genomic_DNA"/>
</dbReference>
<evidence type="ECO:0000313" key="3">
    <source>
        <dbReference type="Proteomes" id="UP000827721"/>
    </source>
</evidence>
<sequence>MTVPSIPESSTATTSPQVILMGTNNSNQHQSLIAINSTQVPIKLTKGGNYAAWRSQFENLFFGYGLMGYLDGTKPCPPTTIAASTSIEQPSANPDHQIWLRQDRLLLHAIQVSCIGAAQSIVTRSTTSAQGWNKLEATYANRSNTRKLGLLDSLTNVTLVDQSVADYIQAIENILDNLELIGHPVDDRATVIHTLNGLGPAYLPLASAIRARDTPITFEELYDKLLDHEAFLQRDEAKKGNPVVTVQFNQRTFNRKGCNQQGNLSPHGTTNFHSHQPSLGSSPTGNRSYRSNQGSQYRPTQ</sequence>
<evidence type="ECO:0000256" key="1">
    <source>
        <dbReference type="SAM" id="MobiDB-lite"/>
    </source>
</evidence>
<comment type="caution">
    <text evidence="2">The sequence shown here is derived from an EMBL/GenBank/DDBJ whole genome shotgun (WGS) entry which is preliminary data.</text>
</comment>
<dbReference type="PANTHER" id="PTHR47481:SF9">
    <property type="entry name" value="RETROTRANSPOSON GAG DOMAIN-CONTAINING PROTEIN"/>
    <property type="match status" value="1"/>
</dbReference>
<evidence type="ECO:0000313" key="2">
    <source>
        <dbReference type="EMBL" id="KAH7570851.1"/>
    </source>
</evidence>
<dbReference type="PANTHER" id="PTHR47481">
    <property type="match status" value="1"/>
</dbReference>
<name>A0ABQ8I2P3_9ROSI</name>
<dbReference type="Proteomes" id="UP000827721">
    <property type="component" value="Unassembled WGS sequence"/>
</dbReference>
<reference evidence="2 3" key="1">
    <citation type="submission" date="2021-02" db="EMBL/GenBank/DDBJ databases">
        <title>Plant Genome Project.</title>
        <authorList>
            <person name="Zhang R.-G."/>
        </authorList>
    </citation>
    <scope>NUCLEOTIDE SEQUENCE [LARGE SCALE GENOMIC DNA]</scope>
    <source>
        <tissue evidence="2">Leaves</tissue>
    </source>
</reference>
<proteinExistence type="predicted"/>